<dbReference type="AlphaFoldDB" id="A0A6P4IEY2"/>
<sequence>MYLIGLSFVALLWLPSIVCENTTTTTMPDKECRKMLDLERLTYCCGVSLVDKFLFVGSNCTDYWNNFGACRYECLYNHWKLFDENNKIKKPELYTMITNLYNPLNGFHRYGTAFKEANEDCEELGNKYTDFVMRYANETQTELGLDIECRPDAMLHTQCIMAHVAYNCPTEFWRKAKTCDDLDHIIPECLGELLHSHVFVDGENAIHRRINYKSNGTSKRMPLGGYLFMLSSLLSLVLSNWLFTTLVVD</sequence>
<evidence type="ECO:0000256" key="1">
    <source>
        <dbReference type="ARBA" id="ARBA00004613"/>
    </source>
</evidence>
<dbReference type="GO" id="GO:0005576">
    <property type="term" value="C:extracellular region"/>
    <property type="evidence" value="ECO:0007669"/>
    <property type="project" value="UniProtKB-SubCell"/>
</dbReference>
<evidence type="ECO:0000256" key="2">
    <source>
        <dbReference type="ARBA" id="ARBA00008098"/>
    </source>
</evidence>
<dbReference type="InterPro" id="IPR052295">
    <property type="entry name" value="Odorant-binding_protein"/>
</dbReference>
<dbReference type="OrthoDB" id="7855816at2759"/>
<protein>
    <submittedName>
        <fullName evidence="7">Uncharacterized protein Obp50b</fullName>
    </submittedName>
</protein>
<dbReference type="PANTHER" id="PTHR21066">
    <property type="entry name" value="ODORANT-BINDING PROTEIN 59A-RELATED"/>
    <property type="match status" value="1"/>
</dbReference>
<reference evidence="6" key="1">
    <citation type="submission" date="2025-05" db="UniProtKB">
        <authorList>
            <consortium name="RefSeq"/>
        </authorList>
    </citation>
    <scope>NUCLEOTIDE SEQUENCE [LARGE SCALE GENOMIC DNA]</scope>
    <source>
        <strain evidence="6">14028-0561.14</strain>
    </source>
</reference>
<keyword evidence="4" id="KW-0812">Transmembrane</keyword>
<comment type="subcellular location">
    <subcellularLocation>
        <location evidence="1">Secreted</location>
    </subcellularLocation>
</comment>
<keyword evidence="4" id="KW-1133">Transmembrane helix</keyword>
<keyword evidence="3" id="KW-0964">Secreted</keyword>
<organism evidence="6 7">
    <name type="scientific">Drosophila kikkawai</name>
    <name type="common">Fruit fly</name>
    <dbReference type="NCBI Taxonomy" id="30033"/>
    <lineage>
        <taxon>Eukaryota</taxon>
        <taxon>Metazoa</taxon>
        <taxon>Ecdysozoa</taxon>
        <taxon>Arthropoda</taxon>
        <taxon>Hexapoda</taxon>
        <taxon>Insecta</taxon>
        <taxon>Pterygota</taxon>
        <taxon>Neoptera</taxon>
        <taxon>Endopterygota</taxon>
        <taxon>Diptera</taxon>
        <taxon>Brachycera</taxon>
        <taxon>Muscomorpha</taxon>
        <taxon>Ephydroidea</taxon>
        <taxon>Drosophilidae</taxon>
        <taxon>Drosophila</taxon>
        <taxon>Sophophora</taxon>
    </lineage>
</organism>
<keyword evidence="5" id="KW-0732">Signal</keyword>
<proteinExistence type="inferred from homology"/>
<reference evidence="7" key="2">
    <citation type="submission" date="2025-08" db="UniProtKB">
        <authorList>
            <consortium name="RefSeq"/>
        </authorList>
    </citation>
    <scope>IDENTIFICATION</scope>
    <source>
        <strain evidence="7">14028-0561.14</strain>
        <tissue evidence="7">Whole fly</tissue>
    </source>
</reference>
<keyword evidence="6" id="KW-1185">Reference proteome</keyword>
<evidence type="ECO:0000313" key="6">
    <source>
        <dbReference type="Proteomes" id="UP001652661"/>
    </source>
</evidence>
<feature type="chain" id="PRO_5027863315" evidence="5">
    <location>
        <begin position="20"/>
        <end position="249"/>
    </location>
</feature>
<feature type="signal peptide" evidence="5">
    <location>
        <begin position="1"/>
        <end position="19"/>
    </location>
</feature>
<accession>A0A6P4IEY2</accession>
<comment type="similarity">
    <text evidence="2">Belongs to the PBP/GOBP family.</text>
</comment>
<evidence type="ECO:0000313" key="7">
    <source>
        <dbReference type="RefSeq" id="XP_017022269.1"/>
    </source>
</evidence>
<dbReference type="PANTHER" id="PTHR21066:SF3">
    <property type="entry name" value="IP02236P"/>
    <property type="match status" value="1"/>
</dbReference>
<gene>
    <name evidence="7" type="primary">Obp50b</name>
</gene>
<feature type="transmembrane region" description="Helical" evidence="4">
    <location>
        <begin position="223"/>
        <end position="243"/>
    </location>
</feature>
<evidence type="ECO:0000256" key="4">
    <source>
        <dbReference type="SAM" id="Phobius"/>
    </source>
</evidence>
<dbReference type="RefSeq" id="XP_017022269.1">
    <property type="nucleotide sequence ID" value="XM_017166780.3"/>
</dbReference>
<dbReference type="Proteomes" id="UP001652661">
    <property type="component" value="Chromosome 2R"/>
</dbReference>
<name>A0A6P4IEY2_DROKI</name>
<evidence type="ECO:0000256" key="3">
    <source>
        <dbReference type="ARBA" id="ARBA00022525"/>
    </source>
</evidence>
<evidence type="ECO:0000256" key="5">
    <source>
        <dbReference type="SAM" id="SignalP"/>
    </source>
</evidence>
<keyword evidence="4" id="KW-0472">Membrane</keyword>
<dbReference type="Gene3D" id="1.10.238.270">
    <property type="match status" value="1"/>
</dbReference>